<dbReference type="InterPro" id="IPR043519">
    <property type="entry name" value="NT_sf"/>
</dbReference>
<dbReference type="InterPro" id="IPR007685">
    <property type="entry name" value="RelA_SpoT"/>
</dbReference>
<dbReference type="Pfam" id="PF04607">
    <property type="entry name" value="RelA_SpoT"/>
    <property type="match status" value="1"/>
</dbReference>
<dbReference type="InterPro" id="IPR052366">
    <property type="entry name" value="GTP_Pyrophosphokinase"/>
</dbReference>
<dbReference type="GO" id="GO:0015970">
    <property type="term" value="P:guanosine tetraphosphate biosynthetic process"/>
    <property type="evidence" value="ECO:0007669"/>
    <property type="project" value="UniProtKB-UniPathway"/>
</dbReference>
<feature type="domain" description="RelA/SpoT" evidence="2">
    <location>
        <begin position="77"/>
        <end position="200"/>
    </location>
</feature>
<evidence type="ECO:0000259" key="2">
    <source>
        <dbReference type="SMART" id="SM00954"/>
    </source>
</evidence>
<reference evidence="3 4" key="1">
    <citation type="submission" date="2018-08" db="EMBL/GenBank/DDBJ databases">
        <title>A genome reference for cultivated species of the human gut microbiota.</title>
        <authorList>
            <person name="Zou Y."/>
            <person name="Xue W."/>
            <person name="Luo G."/>
        </authorList>
    </citation>
    <scope>NUCLEOTIDE SEQUENCE [LARGE SCALE GENOMIC DNA]</scope>
    <source>
        <strain evidence="3 4">AF45-17</strain>
    </source>
</reference>
<dbReference type="Proteomes" id="UP000260773">
    <property type="component" value="Unassembled WGS sequence"/>
</dbReference>
<proteinExistence type="predicted"/>
<protein>
    <submittedName>
        <fullName evidence="3">GTP pyrophosphokinase family protein</fullName>
    </submittedName>
</protein>
<evidence type="ECO:0000313" key="3">
    <source>
        <dbReference type="EMBL" id="RGB81252.1"/>
    </source>
</evidence>
<gene>
    <name evidence="3" type="ORF">DW070_03690</name>
</gene>
<keyword evidence="3" id="KW-0418">Kinase</keyword>
<dbReference type="GO" id="GO:0016301">
    <property type="term" value="F:kinase activity"/>
    <property type="evidence" value="ECO:0007669"/>
    <property type="project" value="UniProtKB-KW"/>
</dbReference>
<comment type="pathway">
    <text evidence="1">Purine metabolism; ppGpp biosynthesis; ppGpp from GTP: step 1/2.</text>
</comment>
<evidence type="ECO:0000256" key="1">
    <source>
        <dbReference type="ARBA" id="ARBA00004976"/>
    </source>
</evidence>
<comment type="caution">
    <text evidence="3">The sequence shown here is derived from an EMBL/GenBank/DDBJ whole genome shotgun (WGS) entry which is preliminary data.</text>
</comment>
<dbReference type="SMART" id="SM00954">
    <property type="entry name" value="RelA_SpoT"/>
    <property type="match status" value="1"/>
</dbReference>
<accession>A0A3E2TR10</accession>
<dbReference type="SUPFAM" id="SSF81301">
    <property type="entry name" value="Nucleotidyltransferase"/>
    <property type="match status" value="1"/>
</dbReference>
<dbReference type="EMBL" id="QVEP01000006">
    <property type="protein sequence ID" value="RGB81252.1"/>
    <property type="molecule type" value="Genomic_DNA"/>
</dbReference>
<dbReference type="CDD" id="cd05399">
    <property type="entry name" value="NT_Rel-Spo_like"/>
    <property type="match status" value="1"/>
</dbReference>
<dbReference type="PANTHER" id="PTHR47837">
    <property type="entry name" value="GTP PYROPHOSPHOKINASE YJBM"/>
    <property type="match status" value="1"/>
</dbReference>
<keyword evidence="3" id="KW-0808">Transferase</keyword>
<dbReference type="AlphaFoldDB" id="A0A3E2TR10"/>
<dbReference type="Gene3D" id="3.30.460.10">
    <property type="entry name" value="Beta Polymerase, domain 2"/>
    <property type="match status" value="1"/>
</dbReference>
<dbReference type="Gene3D" id="1.10.287.860">
    <property type="entry name" value="Nucleotidyltransferase"/>
    <property type="match status" value="1"/>
</dbReference>
<dbReference type="PANTHER" id="PTHR47837:SF2">
    <property type="entry name" value="GTP PYROPHOSPHOKINASE YWAC"/>
    <property type="match status" value="1"/>
</dbReference>
<dbReference type="UniPathway" id="UPA00908">
    <property type="reaction ID" value="UER00884"/>
</dbReference>
<dbReference type="RefSeq" id="WP_015515368.1">
    <property type="nucleotide sequence ID" value="NZ_JAQCWV010000002.1"/>
</dbReference>
<name>A0A3E2TR10_9FIRM</name>
<organism evidence="3 4">
    <name type="scientific">Coprococcus catus</name>
    <dbReference type="NCBI Taxonomy" id="116085"/>
    <lineage>
        <taxon>Bacteria</taxon>
        <taxon>Bacillati</taxon>
        <taxon>Bacillota</taxon>
        <taxon>Clostridia</taxon>
        <taxon>Lachnospirales</taxon>
        <taxon>Lachnospiraceae</taxon>
        <taxon>Coprococcus</taxon>
    </lineage>
</organism>
<evidence type="ECO:0000313" key="4">
    <source>
        <dbReference type="Proteomes" id="UP000260773"/>
    </source>
</evidence>
<sequence>MDENTVAVGKDIDLETVILQNVDLVENIGAFKEVAEQFQQLMMMYSCAIREVRTKLEVLNDEFQVQRSHNPISYIKYRVKKPGSILEKLKRRGYPVTLQSVEENLHDVAGIRVICSYVQDIYMVADMLTSQNDITLLEVKDYIANPKPNGYRSLHLVVQIPVFFSDGCKLLKVEVQIRTIAMDFWASLEHQLKYKTEGDVPDSIAAELKDCSDVIANTDQRMQNIYNTLKKDRPEKEN</sequence>